<dbReference type="PANTHER" id="PTHR25465">
    <property type="entry name" value="B-BOX DOMAIN CONTAINING"/>
    <property type="match status" value="1"/>
</dbReference>
<reference evidence="7" key="1">
    <citation type="submission" date="2025-08" db="UniProtKB">
        <authorList>
            <consortium name="RefSeq"/>
        </authorList>
    </citation>
    <scope>IDENTIFICATION</scope>
</reference>
<dbReference type="Gene3D" id="2.60.120.920">
    <property type="match status" value="1"/>
</dbReference>
<dbReference type="PROSITE" id="PS50119">
    <property type="entry name" value="ZF_BBOX"/>
    <property type="match status" value="1"/>
</dbReference>
<dbReference type="InterPro" id="IPR043136">
    <property type="entry name" value="B30.2/SPRY_sf"/>
</dbReference>
<evidence type="ECO:0000256" key="1">
    <source>
        <dbReference type="ARBA" id="ARBA00022723"/>
    </source>
</evidence>
<dbReference type="Pfam" id="PF00643">
    <property type="entry name" value="zf-B_box"/>
    <property type="match status" value="1"/>
</dbReference>
<keyword evidence="6" id="KW-1185">Reference proteome</keyword>
<feature type="domain" description="B box-type" evidence="5">
    <location>
        <begin position="104"/>
        <end position="140"/>
    </location>
</feature>
<dbReference type="Gene3D" id="3.30.160.60">
    <property type="entry name" value="Classic Zinc Finger"/>
    <property type="match status" value="1"/>
</dbReference>
<dbReference type="RefSeq" id="XP_014011629.1">
    <property type="nucleotide sequence ID" value="XM_014156154.2"/>
</dbReference>
<evidence type="ECO:0000313" key="6">
    <source>
        <dbReference type="Proteomes" id="UP001652741"/>
    </source>
</evidence>
<dbReference type="SUPFAM" id="SSF57845">
    <property type="entry name" value="B-box zinc-binding domain"/>
    <property type="match status" value="1"/>
</dbReference>
<dbReference type="InterPro" id="IPR051051">
    <property type="entry name" value="E3_ubiq-ligase_TRIM/RNF"/>
</dbReference>
<dbReference type="Gene3D" id="4.10.830.40">
    <property type="match status" value="1"/>
</dbReference>
<dbReference type="PANTHER" id="PTHR25465:SF73">
    <property type="entry name" value="E3 UBIQUITIN_ISG15 LIGASE TRIM25 ISOFORM X1"/>
    <property type="match status" value="1"/>
</dbReference>
<proteinExistence type="predicted"/>
<keyword evidence="2 4" id="KW-0863">Zinc-finger</keyword>
<dbReference type="Proteomes" id="UP001652741">
    <property type="component" value="Chromosome ssa18"/>
</dbReference>
<protein>
    <submittedName>
        <fullName evidence="7">Tripartite motif-containing protein 34A</fullName>
    </submittedName>
</protein>
<dbReference type="SMART" id="SM00336">
    <property type="entry name" value="BBOX"/>
    <property type="match status" value="1"/>
</dbReference>
<dbReference type="OrthoDB" id="8930710at2759"/>
<sequence>MRRTMPMRKTRFPPPFVEIASTGPGIPEVKMIEVCQVLPDIQAVVCDMCVDDKKPALKTCIKCEMSMCAQHLEPHLTVPLLLQTHTLTEPIAPGAGGVGLATKCPHHGKILEYYCLDDLTSACMSCAIEDQHRVHNMKTLPKAHKELGEKLKEEQKELAQRERQIQELGRWDKEQRERLASSSVRLIEGVSALRDSALNSVKTSVSARIVSIYTSKRTMQAALSDGDSFRFLQGYAGVHQAVEKARAVDLRKGLEPGADQDRLVQELQQSGGKLVEQMTQLWSSLLTLVDPENHQKAQGSTTMTFDPKSLGRGMSLSQDHRKVFYTPLAKLTAHTLLCQDSGSDANLRWVVKLSEDCDWTIGLRVNVSSSGNVKVFALCWQKGQLSSQADLKSPLIYLPGNNEALPETIPRPIELEVFWDKTSNPASLSFYSRGRYHQRTELHRMEIEHHQGDLTPFVTLEKGSSPARARQSRTRFMGDYSQLNDYGEYGLYGVNIQPEQQWGCPCGAVHEQPKTQQLYSSYQQLVSQQDPMCTCGKVIGTPYMGVFCELV</sequence>
<evidence type="ECO:0000256" key="4">
    <source>
        <dbReference type="PROSITE-ProRule" id="PRU00024"/>
    </source>
</evidence>
<dbReference type="AlphaFoldDB" id="A0A1S3N868"/>
<keyword evidence="3" id="KW-0862">Zinc</keyword>
<keyword evidence="1" id="KW-0479">Metal-binding</keyword>
<evidence type="ECO:0000256" key="2">
    <source>
        <dbReference type="ARBA" id="ARBA00022771"/>
    </source>
</evidence>
<evidence type="ECO:0000256" key="3">
    <source>
        <dbReference type="ARBA" id="ARBA00022833"/>
    </source>
</evidence>
<evidence type="ECO:0000259" key="5">
    <source>
        <dbReference type="PROSITE" id="PS50119"/>
    </source>
</evidence>
<gene>
    <name evidence="7" type="primary">si:dkey-183c6.9</name>
</gene>
<name>A0A1S3N868_SALSA</name>
<dbReference type="OMA" id="VCMSCAI"/>
<dbReference type="GO" id="GO:0008270">
    <property type="term" value="F:zinc ion binding"/>
    <property type="evidence" value="ECO:0007669"/>
    <property type="project" value="UniProtKB-KW"/>
</dbReference>
<dbReference type="KEGG" id="sasa:106577800"/>
<dbReference type="InterPro" id="IPR000315">
    <property type="entry name" value="Znf_B-box"/>
</dbReference>
<organism evidence="6 7">
    <name type="scientific">Salmo salar</name>
    <name type="common">Atlantic salmon</name>
    <dbReference type="NCBI Taxonomy" id="8030"/>
    <lineage>
        <taxon>Eukaryota</taxon>
        <taxon>Metazoa</taxon>
        <taxon>Chordata</taxon>
        <taxon>Craniata</taxon>
        <taxon>Vertebrata</taxon>
        <taxon>Euteleostomi</taxon>
        <taxon>Actinopterygii</taxon>
        <taxon>Neopterygii</taxon>
        <taxon>Teleostei</taxon>
        <taxon>Protacanthopterygii</taxon>
        <taxon>Salmoniformes</taxon>
        <taxon>Salmonidae</taxon>
        <taxon>Salmoninae</taxon>
        <taxon>Salmo</taxon>
    </lineage>
</organism>
<evidence type="ECO:0000313" key="7">
    <source>
        <dbReference type="RefSeq" id="XP_014011629.1"/>
    </source>
</evidence>
<accession>A0A1S3N868</accession>